<dbReference type="Proteomes" id="UP000681722">
    <property type="component" value="Unassembled WGS sequence"/>
</dbReference>
<dbReference type="Proteomes" id="UP000682733">
    <property type="component" value="Unassembled WGS sequence"/>
</dbReference>
<feature type="non-terminal residue" evidence="2">
    <location>
        <position position="314"/>
    </location>
</feature>
<gene>
    <name evidence="2" type="ORF">GPM918_LOCUS44542</name>
    <name evidence="1" type="ORF">OVA965_LOCUS42135</name>
    <name evidence="4" type="ORF">SRO942_LOCUS46445</name>
    <name evidence="3" type="ORF">TMI583_LOCUS43948</name>
</gene>
<evidence type="ECO:0000313" key="4">
    <source>
        <dbReference type="EMBL" id="CAF4537434.1"/>
    </source>
</evidence>
<dbReference type="EMBL" id="CAJNOK010050778">
    <property type="protein sequence ID" value="CAF1601698.1"/>
    <property type="molecule type" value="Genomic_DNA"/>
</dbReference>
<reference evidence="2" key="1">
    <citation type="submission" date="2021-02" db="EMBL/GenBank/DDBJ databases">
        <authorList>
            <person name="Nowell W R."/>
        </authorList>
    </citation>
    <scope>NUCLEOTIDE SEQUENCE</scope>
</reference>
<accession>A0A816DHE5</accession>
<dbReference type="EMBL" id="CAJOBC010112903">
    <property type="protein sequence ID" value="CAF4537434.1"/>
    <property type="molecule type" value="Genomic_DNA"/>
</dbReference>
<name>A0A816DHE5_9BILA</name>
<keyword evidence="5" id="KW-1185">Reference proteome</keyword>
<dbReference type="EMBL" id="CAJOBA010074581">
    <property type="protein sequence ID" value="CAF4410392.1"/>
    <property type="molecule type" value="Genomic_DNA"/>
</dbReference>
<organism evidence="2 5">
    <name type="scientific">Didymodactylos carnosus</name>
    <dbReference type="NCBI Taxonomy" id="1234261"/>
    <lineage>
        <taxon>Eukaryota</taxon>
        <taxon>Metazoa</taxon>
        <taxon>Spiralia</taxon>
        <taxon>Gnathifera</taxon>
        <taxon>Rotifera</taxon>
        <taxon>Eurotatoria</taxon>
        <taxon>Bdelloidea</taxon>
        <taxon>Philodinida</taxon>
        <taxon>Philodinidae</taxon>
        <taxon>Didymodactylos</taxon>
    </lineage>
</organism>
<dbReference type="Proteomes" id="UP000663829">
    <property type="component" value="Unassembled WGS sequence"/>
</dbReference>
<dbReference type="Proteomes" id="UP000677228">
    <property type="component" value="Unassembled WGS sequence"/>
</dbReference>
<sequence length="314" mass="37693">REPYYYAKEKYGSVDIEKNIDGQLEWEYQEALRLLTVKFSPNILQLHSRSKQFSHTSTMNGDDIVRNLTQSLQMTQFSAAFISTVKKQLSEITETHFKLHAVSMWLRDMKFNEIDWRNEDRWLPEKFQANDDLHNEEELDKIDIARPHLFKVERETMSDINLKREKPGWYIRRYEPDTWFNLLQQAYYDHNEGWLIERLLHPFRTHVEQLRFRLTAAYYFCYYTFRQHPLLKQLDKQCALLIGSSSFELEQQRWSFNGDFSENGSFACAYLSFCPDPCCGLITQRRIRLAHTKLVELEKAEMNRLEKKRKSLFG</sequence>
<proteinExistence type="predicted"/>
<protein>
    <submittedName>
        <fullName evidence="2">Uncharacterized protein</fullName>
    </submittedName>
</protein>
<dbReference type="AlphaFoldDB" id="A0A816DHE5"/>
<evidence type="ECO:0000313" key="5">
    <source>
        <dbReference type="Proteomes" id="UP000663829"/>
    </source>
</evidence>
<feature type="non-terminal residue" evidence="2">
    <location>
        <position position="1"/>
    </location>
</feature>
<evidence type="ECO:0000313" key="1">
    <source>
        <dbReference type="EMBL" id="CAF1601698.1"/>
    </source>
</evidence>
<dbReference type="EMBL" id="CAJNOQ010044755">
    <property type="protein sequence ID" value="CAF1634137.1"/>
    <property type="molecule type" value="Genomic_DNA"/>
</dbReference>
<evidence type="ECO:0000313" key="3">
    <source>
        <dbReference type="EMBL" id="CAF4410392.1"/>
    </source>
</evidence>
<dbReference type="OrthoDB" id="5985519at2759"/>
<comment type="caution">
    <text evidence="2">The sequence shown here is derived from an EMBL/GenBank/DDBJ whole genome shotgun (WGS) entry which is preliminary data.</text>
</comment>
<evidence type="ECO:0000313" key="2">
    <source>
        <dbReference type="EMBL" id="CAF1634137.1"/>
    </source>
</evidence>